<feature type="compositionally biased region" description="Pro residues" evidence="1">
    <location>
        <begin position="43"/>
        <end position="56"/>
    </location>
</feature>
<proteinExistence type="predicted"/>
<name>A0A5C3N092_9AGAM</name>
<keyword evidence="3" id="KW-1185">Reference proteome</keyword>
<evidence type="ECO:0000313" key="2">
    <source>
        <dbReference type="EMBL" id="TFK50583.1"/>
    </source>
</evidence>
<sequence>MYSGREVLVSPVSPFSPTSVPLQKATSHDSLHSARSPNKGYHVPPPPQSPPPPPPAHSADPDDAFMSATLAYLGSPTARHCGLILPSQPPSIYVSHSQEYKPASRCPSGDSDRDQRRESNGTLASSILAGPWPQPPTDVPSSDPGFGVVPLGGASKYQPLLKPVYRRSSLTGHGRPKDVKRHPGAIYMTVVKESTA</sequence>
<accession>A0A5C3N092</accession>
<evidence type="ECO:0000256" key="1">
    <source>
        <dbReference type="SAM" id="MobiDB-lite"/>
    </source>
</evidence>
<feature type="compositionally biased region" description="Basic and acidic residues" evidence="1">
    <location>
        <begin position="110"/>
        <end position="119"/>
    </location>
</feature>
<dbReference type="Proteomes" id="UP000305948">
    <property type="component" value="Unassembled WGS sequence"/>
</dbReference>
<dbReference type="AlphaFoldDB" id="A0A5C3N092"/>
<reference evidence="2 3" key="1">
    <citation type="journal article" date="2019" name="Nat. Ecol. Evol.">
        <title>Megaphylogeny resolves global patterns of mushroom evolution.</title>
        <authorList>
            <person name="Varga T."/>
            <person name="Krizsan K."/>
            <person name="Foldi C."/>
            <person name="Dima B."/>
            <person name="Sanchez-Garcia M."/>
            <person name="Sanchez-Ramirez S."/>
            <person name="Szollosi G.J."/>
            <person name="Szarkandi J.G."/>
            <person name="Papp V."/>
            <person name="Albert L."/>
            <person name="Andreopoulos W."/>
            <person name="Angelini C."/>
            <person name="Antonin V."/>
            <person name="Barry K.W."/>
            <person name="Bougher N.L."/>
            <person name="Buchanan P."/>
            <person name="Buyck B."/>
            <person name="Bense V."/>
            <person name="Catcheside P."/>
            <person name="Chovatia M."/>
            <person name="Cooper J."/>
            <person name="Damon W."/>
            <person name="Desjardin D."/>
            <person name="Finy P."/>
            <person name="Geml J."/>
            <person name="Haridas S."/>
            <person name="Hughes K."/>
            <person name="Justo A."/>
            <person name="Karasinski D."/>
            <person name="Kautmanova I."/>
            <person name="Kiss B."/>
            <person name="Kocsube S."/>
            <person name="Kotiranta H."/>
            <person name="LaButti K.M."/>
            <person name="Lechner B.E."/>
            <person name="Liimatainen K."/>
            <person name="Lipzen A."/>
            <person name="Lukacs Z."/>
            <person name="Mihaltcheva S."/>
            <person name="Morgado L.N."/>
            <person name="Niskanen T."/>
            <person name="Noordeloos M.E."/>
            <person name="Ohm R.A."/>
            <person name="Ortiz-Santana B."/>
            <person name="Ovrebo C."/>
            <person name="Racz N."/>
            <person name="Riley R."/>
            <person name="Savchenko A."/>
            <person name="Shiryaev A."/>
            <person name="Soop K."/>
            <person name="Spirin V."/>
            <person name="Szebenyi C."/>
            <person name="Tomsovsky M."/>
            <person name="Tulloss R.E."/>
            <person name="Uehling J."/>
            <person name="Grigoriev I.V."/>
            <person name="Vagvolgyi C."/>
            <person name="Papp T."/>
            <person name="Martin F.M."/>
            <person name="Miettinen O."/>
            <person name="Hibbett D.S."/>
            <person name="Nagy L.G."/>
        </authorList>
    </citation>
    <scope>NUCLEOTIDE SEQUENCE [LARGE SCALE GENOMIC DNA]</scope>
    <source>
        <strain evidence="2 3">OMC1185</strain>
    </source>
</reference>
<feature type="region of interest" description="Disordered" evidence="1">
    <location>
        <begin position="84"/>
        <end position="152"/>
    </location>
</feature>
<feature type="compositionally biased region" description="Low complexity" evidence="1">
    <location>
        <begin position="7"/>
        <end position="21"/>
    </location>
</feature>
<feature type="region of interest" description="Disordered" evidence="1">
    <location>
        <begin position="1"/>
        <end position="68"/>
    </location>
</feature>
<gene>
    <name evidence="2" type="ORF">OE88DRAFT_270227</name>
</gene>
<dbReference type="EMBL" id="ML213513">
    <property type="protein sequence ID" value="TFK50583.1"/>
    <property type="molecule type" value="Genomic_DNA"/>
</dbReference>
<organism evidence="2 3">
    <name type="scientific">Heliocybe sulcata</name>
    <dbReference type="NCBI Taxonomy" id="5364"/>
    <lineage>
        <taxon>Eukaryota</taxon>
        <taxon>Fungi</taxon>
        <taxon>Dikarya</taxon>
        <taxon>Basidiomycota</taxon>
        <taxon>Agaricomycotina</taxon>
        <taxon>Agaricomycetes</taxon>
        <taxon>Gloeophyllales</taxon>
        <taxon>Gloeophyllaceae</taxon>
        <taxon>Heliocybe</taxon>
    </lineage>
</organism>
<protein>
    <submittedName>
        <fullName evidence="2">Uncharacterized protein</fullName>
    </submittedName>
</protein>
<evidence type="ECO:0000313" key="3">
    <source>
        <dbReference type="Proteomes" id="UP000305948"/>
    </source>
</evidence>